<evidence type="ECO:0000313" key="10">
    <source>
        <dbReference type="Proteomes" id="UP000004994"/>
    </source>
</evidence>
<dbReference type="InterPro" id="IPR016024">
    <property type="entry name" value="ARM-type_fold"/>
</dbReference>
<evidence type="ECO:0000256" key="6">
    <source>
        <dbReference type="SAM" id="MobiDB-lite"/>
    </source>
</evidence>
<keyword evidence="3" id="KW-0832">Ubl conjugation</keyword>
<dbReference type="PIRSF" id="PIRSF015965">
    <property type="entry name" value="26S_Psome_Rpn1"/>
    <property type="match status" value="1"/>
</dbReference>
<evidence type="ECO:0000256" key="3">
    <source>
        <dbReference type="ARBA" id="ARBA00022843"/>
    </source>
</evidence>
<feature type="compositionally biased region" description="Basic and acidic residues" evidence="6">
    <location>
        <begin position="17"/>
        <end position="40"/>
    </location>
</feature>
<dbReference type="Proteomes" id="UP000004994">
    <property type="component" value="Chromosome 7"/>
</dbReference>
<dbReference type="InterPro" id="IPR002015">
    <property type="entry name" value="Proteasome/cyclosome_rpt"/>
</dbReference>
<keyword evidence="2" id="KW-0677">Repeat</keyword>
<evidence type="ECO:0000256" key="5">
    <source>
        <dbReference type="PIRNR" id="PIRNR015965"/>
    </source>
</evidence>
<dbReference type="FunFam" id="1.25.10.10:FF:000084">
    <property type="entry name" value="26S proteasome non-ATPase regulatory subunit 2 homolog"/>
    <property type="match status" value="1"/>
</dbReference>
<reference evidence="9" key="2">
    <citation type="submission" date="2019-01" db="UniProtKB">
        <authorList>
            <consortium name="EnsemblPlants"/>
        </authorList>
    </citation>
    <scope>IDENTIFICATION</scope>
    <source>
        <strain evidence="9">cv. Heinz 1706</strain>
    </source>
</reference>
<comment type="subunit">
    <text evidence="5">Component of the 19S regulatory particle (RP/PA700) base subcomplex of the 26S proteasome. The 26S proteasome is composed of a core protease (CP), known as the 20S proteasome, capped at one or both ends by the 19S regulatory particle (RP/PA700). The RP/PA700 complex is composed of at least 17 different subunits in two subcomplexes, the base and the lid, which form the portions proximal and distal to the 20S proteolytic core, respectively.</text>
</comment>
<feature type="domain" description="RPN1 N-terminal" evidence="7">
    <location>
        <begin position="53"/>
        <end position="237"/>
    </location>
</feature>
<protein>
    <recommendedName>
        <fullName evidence="5">26S proteasome non-ATPase regulatory subunit 2 homolog</fullName>
    </recommendedName>
</protein>
<comment type="function">
    <text evidence="5">Acts as a regulatory subunit of the 26 proteasome which is involved in the ATP-dependent degradation of ubiquitinated proteins.</text>
</comment>
<dbReference type="Pfam" id="PF17781">
    <property type="entry name" value="RPN1_RPN2_N"/>
    <property type="match status" value="2"/>
</dbReference>
<dbReference type="GO" id="GO:0042176">
    <property type="term" value="P:regulation of protein catabolic process"/>
    <property type="evidence" value="ECO:0007669"/>
    <property type="project" value="InterPro"/>
</dbReference>
<evidence type="ECO:0000256" key="2">
    <source>
        <dbReference type="ARBA" id="ARBA00022737"/>
    </source>
</evidence>
<keyword evidence="4 5" id="KW-0647">Proteasome</keyword>
<keyword evidence="10" id="KW-1185">Reference proteome</keyword>
<dbReference type="FunCoup" id="A0A3Q7I8V2">
    <property type="interactions" value="4590"/>
</dbReference>
<feature type="region of interest" description="Disordered" evidence="6">
    <location>
        <begin position="1"/>
        <end position="45"/>
    </location>
</feature>
<comment type="similarity">
    <text evidence="1 5">Belongs to the proteasome subunit S2 family.</text>
</comment>
<proteinExistence type="inferred from homology"/>
<evidence type="ECO:0000259" key="8">
    <source>
        <dbReference type="Pfam" id="PF18051"/>
    </source>
</evidence>
<dbReference type="GO" id="GO:0030234">
    <property type="term" value="F:enzyme regulator activity"/>
    <property type="evidence" value="ECO:0007669"/>
    <property type="project" value="UniProtKB-UniRule"/>
</dbReference>
<dbReference type="GO" id="GO:0005634">
    <property type="term" value="C:nucleus"/>
    <property type="evidence" value="ECO:0000318"/>
    <property type="project" value="GO_Central"/>
</dbReference>
<dbReference type="AlphaFoldDB" id="A0A3Q7I8V2"/>
<dbReference type="OMA" id="GTCNGDI"/>
<accession>A0A3Q7I8V2</accession>
<dbReference type="GO" id="GO:0034515">
    <property type="term" value="C:proteasome storage granule"/>
    <property type="evidence" value="ECO:0000318"/>
    <property type="project" value="GO_Central"/>
</dbReference>
<dbReference type="EnsemblPlants" id="Solyc07g053650.3.1">
    <property type="protein sequence ID" value="Solyc07g053650.3.1"/>
    <property type="gene ID" value="Solyc07g053650.3"/>
</dbReference>
<dbReference type="GO" id="GO:0008540">
    <property type="term" value="C:proteasome regulatory particle, base subcomplex"/>
    <property type="evidence" value="ECO:0000318"/>
    <property type="project" value="GO_Central"/>
</dbReference>
<dbReference type="Gramene" id="Solyc07g053650.3.1">
    <property type="protein sequence ID" value="Solyc07g053650.3.1"/>
    <property type="gene ID" value="Solyc07g053650.3"/>
</dbReference>
<dbReference type="InterPro" id="IPR040892">
    <property type="entry name" value="RPN1_N"/>
</dbReference>
<dbReference type="STRING" id="4081.A0A3Q7I8V2"/>
<dbReference type="PANTHER" id="PTHR10943:SF1">
    <property type="entry name" value="26S PROTEASOME NON-ATPASE REGULATORY SUBUNIT 2"/>
    <property type="match status" value="1"/>
</dbReference>
<feature type="domain" description="26S proteasome non-ATPase regulatory subunit RPN1 C-terminal" evidence="8">
    <location>
        <begin position="900"/>
        <end position="953"/>
    </location>
</feature>
<dbReference type="GO" id="GO:0043161">
    <property type="term" value="P:proteasome-mediated ubiquitin-dependent protein catabolic process"/>
    <property type="evidence" value="ECO:0000318"/>
    <property type="project" value="GO_Central"/>
</dbReference>
<feature type="compositionally biased region" description="Polar residues" evidence="6">
    <location>
        <begin position="1"/>
        <end position="16"/>
    </location>
</feature>
<name>A0A3Q7I8V2_SOLLC</name>
<evidence type="ECO:0000313" key="9">
    <source>
        <dbReference type="EnsemblPlants" id="Solyc07g053650.3.1"/>
    </source>
</evidence>
<sequence length="957" mass="105304">MSKTPDPNSTDASGSKSTKEEATIKVPSKDPKKKDDKKDEDLSEEDLALKQQLELYVERAQDADPGLQKVALESMRQEIRTSTSSMTSVPKPLKFLRPHYGTLKGFYEKMPDSDLKKLMADILSVLALTMSAEGERESLKYRLVGSQGEIGSWGHEYVRNLAGEISQEYVKRQSEEASIDDLMELVQQIVAFHMKHNAEPEAVDLLMEVEDLDLLVEHVDNTNYKRTCSYLTSSANLPPTYKLFSFDSGTIVKIGVDLLHYEPYLSNKVLRKPFFPIFSLLWMCQFLSGGSQGVKTPYLPGPDDMLVLDIAYTIYMKFEEYPSALVTALYLDNTQYVKQVFTSCDDLLRKKQFCYILARHGQTFELDEEMCAEDEEREGLQEIINNTKLSEGYLTLARDIEVMEAKTPDDIYKPHLLDGRASAGASVDSARQNLASTFVNAFVNAGFGQDKLMTVPSEASSGGASTSWLFKNKEHGKASAAASLGMILLWDVDSGLAQIDKYFHSTDTHVIAGALLGVGIVNCGIKNECDPALALLAEYIDKEDPSIRIGAIMGLGLAYAGSQNEQIRSKLTPILGDSKASLDVLAFTAISLGLVYVGSCNEEIAQAIIFALMERSESELGEPFARLLPLGLGLLYLGKQESVEATAEVSKTFNEKIRKHCDMTLLSCAYAGTGNVLKVQHFLGQCAQHFEKGETFQGPAVLGIAMVAMAEELGLEMAIRSLEHLLQYGEQNIRRAVPLALALLCISNPKVNVMDTLSRLSHDSDSEVAMAAIISLGLIGAGTNNARIAGMLRNLSSYYYKEANLLFCVRIAQGLVHLGKGLLTLSPYHSEHFLLSPTALAGLVTLLHACLDMKAIILGKYHYILYFLTLAMQPRMLLTVDENLKPLSVPVRVGQAVDVVGQAGRPKTITGFQTHSTPVLLAAGDRAELATEKYIPLSPILEGFVILKENPDYRDDQ</sequence>
<dbReference type="InterPro" id="IPR016643">
    <property type="entry name" value="26S_Psome_Rpn1"/>
</dbReference>
<reference evidence="9" key="1">
    <citation type="journal article" date="2012" name="Nature">
        <title>The tomato genome sequence provides insights into fleshy fruit evolution.</title>
        <authorList>
            <consortium name="Tomato Genome Consortium"/>
        </authorList>
    </citation>
    <scope>NUCLEOTIDE SEQUENCE [LARGE SCALE GENOMIC DNA]</scope>
    <source>
        <strain evidence="9">cv. Heinz 1706</strain>
    </source>
</reference>
<dbReference type="Pfam" id="PF18051">
    <property type="entry name" value="RPN1_C"/>
    <property type="match status" value="1"/>
</dbReference>
<dbReference type="Pfam" id="PF01851">
    <property type="entry name" value="PC_rep"/>
    <property type="match status" value="2"/>
</dbReference>
<dbReference type="PANTHER" id="PTHR10943">
    <property type="entry name" value="26S PROTEASOME NON-ATPASE REGULATORY SUBUNIT"/>
    <property type="match status" value="1"/>
</dbReference>
<organism evidence="9">
    <name type="scientific">Solanum lycopersicum</name>
    <name type="common">Tomato</name>
    <name type="synonym">Lycopersicon esculentum</name>
    <dbReference type="NCBI Taxonomy" id="4081"/>
    <lineage>
        <taxon>Eukaryota</taxon>
        <taxon>Viridiplantae</taxon>
        <taxon>Streptophyta</taxon>
        <taxon>Embryophyta</taxon>
        <taxon>Tracheophyta</taxon>
        <taxon>Spermatophyta</taxon>
        <taxon>Magnoliopsida</taxon>
        <taxon>eudicotyledons</taxon>
        <taxon>Gunneridae</taxon>
        <taxon>Pentapetalae</taxon>
        <taxon>asterids</taxon>
        <taxon>lamiids</taxon>
        <taxon>Solanales</taxon>
        <taxon>Solanaceae</taxon>
        <taxon>Solanoideae</taxon>
        <taxon>Solaneae</taxon>
        <taxon>Solanum</taxon>
        <taxon>Solanum subgen. Lycopersicon</taxon>
    </lineage>
</organism>
<feature type="domain" description="RPN1 N-terminal" evidence="7">
    <location>
        <begin position="296"/>
        <end position="416"/>
    </location>
</feature>
<dbReference type="Gene3D" id="1.25.10.10">
    <property type="entry name" value="Leucine-rich Repeat Variant"/>
    <property type="match status" value="1"/>
</dbReference>
<evidence type="ECO:0000256" key="4">
    <source>
        <dbReference type="ARBA" id="ARBA00022942"/>
    </source>
</evidence>
<dbReference type="SUPFAM" id="SSF48371">
    <property type="entry name" value="ARM repeat"/>
    <property type="match status" value="1"/>
</dbReference>
<dbReference type="InterPro" id="IPR041433">
    <property type="entry name" value="RPN1_C"/>
</dbReference>
<dbReference type="InParanoid" id="A0A3Q7I8V2"/>
<evidence type="ECO:0000259" key="7">
    <source>
        <dbReference type="Pfam" id="PF17781"/>
    </source>
</evidence>
<evidence type="ECO:0000256" key="1">
    <source>
        <dbReference type="ARBA" id="ARBA00005460"/>
    </source>
</evidence>
<dbReference type="InterPro" id="IPR011989">
    <property type="entry name" value="ARM-like"/>
</dbReference>
<dbReference type="PaxDb" id="4081-Solyc07g053650.2.1"/>